<keyword evidence="3" id="KW-1185">Reference proteome</keyword>
<accession>A0A1G8XUN4</accession>
<protein>
    <submittedName>
        <fullName evidence="2">Pilus assembly protein Flp/PilA</fullName>
    </submittedName>
</protein>
<dbReference type="RefSeq" id="WP_084333910.1">
    <property type="nucleotide sequence ID" value="NZ_CBKZNZ010000022.1"/>
</dbReference>
<keyword evidence="1" id="KW-1133">Transmembrane helix</keyword>
<organism evidence="2 3">
    <name type="scientific">Pseudomonas indica</name>
    <dbReference type="NCBI Taxonomy" id="137658"/>
    <lineage>
        <taxon>Bacteria</taxon>
        <taxon>Pseudomonadati</taxon>
        <taxon>Pseudomonadota</taxon>
        <taxon>Gammaproteobacteria</taxon>
        <taxon>Pseudomonadales</taxon>
        <taxon>Pseudomonadaceae</taxon>
        <taxon>Pseudomonas</taxon>
    </lineage>
</organism>
<keyword evidence="1" id="KW-0812">Transmembrane</keyword>
<dbReference type="Proteomes" id="UP000198706">
    <property type="component" value="Unassembled WGS sequence"/>
</dbReference>
<proteinExistence type="predicted"/>
<keyword evidence="1" id="KW-0472">Membrane</keyword>
<reference evidence="2 3" key="1">
    <citation type="submission" date="2016-10" db="EMBL/GenBank/DDBJ databases">
        <authorList>
            <person name="de Groot N.N."/>
        </authorList>
    </citation>
    <scope>NUCLEOTIDE SEQUENCE [LARGE SCALE GENOMIC DNA]</scope>
    <source>
        <strain evidence="2 3">JCM 21544</strain>
    </source>
</reference>
<feature type="transmembrane region" description="Helical" evidence="1">
    <location>
        <begin position="22"/>
        <end position="43"/>
    </location>
</feature>
<gene>
    <name evidence="2" type="ORF">SAMN05216186_103296</name>
</gene>
<name>A0A1G8XUN4_9PSED</name>
<dbReference type="STRING" id="137658.SAMN05216186_103296"/>
<evidence type="ECO:0000256" key="1">
    <source>
        <dbReference type="SAM" id="Phobius"/>
    </source>
</evidence>
<evidence type="ECO:0000313" key="3">
    <source>
        <dbReference type="Proteomes" id="UP000198706"/>
    </source>
</evidence>
<dbReference type="AlphaFoldDB" id="A0A1G8XUN4"/>
<dbReference type="EMBL" id="FNFD01000003">
    <property type="protein sequence ID" value="SDJ94238.1"/>
    <property type="molecule type" value="Genomic_DNA"/>
</dbReference>
<sequence>MIFQAVKTSVLKFIKDEDGLTIVEYAVAGGLITVAVAAAFIALGTEVGATINALCQAVNGNVAC</sequence>
<evidence type="ECO:0000313" key="2">
    <source>
        <dbReference type="EMBL" id="SDJ94238.1"/>
    </source>
</evidence>